<dbReference type="Pfam" id="PF08281">
    <property type="entry name" value="Sigma70_r4_2"/>
    <property type="match status" value="1"/>
</dbReference>
<accession>A0A543C109</accession>
<dbReference type="InterPro" id="IPR014303">
    <property type="entry name" value="RNA_pol_sigma-70_ECF"/>
</dbReference>
<dbReference type="Gene3D" id="1.10.10.10">
    <property type="entry name" value="Winged helix-like DNA-binding domain superfamily/Winged helix DNA-binding domain"/>
    <property type="match status" value="1"/>
</dbReference>
<keyword evidence="9" id="KW-1185">Reference proteome</keyword>
<comment type="caution">
    <text evidence="8">The sequence shown here is derived from an EMBL/GenBank/DDBJ whole genome shotgun (WGS) entry which is preliminary data.</text>
</comment>
<dbReference type="CDD" id="cd06171">
    <property type="entry name" value="Sigma70_r4"/>
    <property type="match status" value="1"/>
</dbReference>
<dbReference type="InterPro" id="IPR007627">
    <property type="entry name" value="RNA_pol_sigma70_r2"/>
</dbReference>
<dbReference type="SUPFAM" id="SSF54427">
    <property type="entry name" value="NTF2-like"/>
    <property type="match status" value="1"/>
</dbReference>
<reference evidence="8 9" key="1">
    <citation type="submission" date="2019-06" db="EMBL/GenBank/DDBJ databases">
        <title>Sequencing the genomes of 1000 actinobacteria strains.</title>
        <authorList>
            <person name="Klenk H.-P."/>
        </authorList>
    </citation>
    <scope>NUCLEOTIDE SEQUENCE [LARGE SCALE GENOMIC DNA]</scope>
    <source>
        <strain evidence="8 9">DSM 102200</strain>
    </source>
</reference>
<gene>
    <name evidence="8" type="ORF">FB559_8080</name>
</gene>
<dbReference type="InterPro" id="IPR013325">
    <property type="entry name" value="RNA_pol_sigma_r2"/>
</dbReference>
<evidence type="ECO:0000313" key="9">
    <source>
        <dbReference type="Proteomes" id="UP000316096"/>
    </source>
</evidence>
<dbReference type="NCBIfam" id="NF007214">
    <property type="entry name" value="PRK09636.1"/>
    <property type="match status" value="1"/>
</dbReference>
<dbReference type="InterPro" id="IPR013324">
    <property type="entry name" value="RNA_pol_sigma_r3/r4-like"/>
</dbReference>
<dbReference type="InterPro" id="IPR052704">
    <property type="entry name" value="ECF_Sigma-70_Domain"/>
</dbReference>
<evidence type="ECO:0000259" key="7">
    <source>
        <dbReference type="Pfam" id="PF08281"/>
    </source>
</evidence>
<dbReference type="PANTHER" id="PTHR30173:SF36">
    <property type="entry name" value="ECF RNA POLYMERASE SIGMA FACTOR SIGJ"/>
    <property type="match status" value="1"/>
</dbReference>
<dbReference type="PANTHER" id="PTHR30173">
    <property type="entry name" value="SIGMA 19 FACTOR"/>
    <property type="match status" value="1"/>
</dbReference>
<keyword evidence="3" id="KW-0805">Transcription regulation</keyword>
<comment type="subunit">
    <text evidence="2">Interacts transiently with the RNA polymerase catalytic core formed by RpoA, RpoB, RpoC and RpoZ (2 alpha, 1 beta, 1 beta' and 1 omega subunit) to form the RNA polymerase holoenzyme that can initiate transcription.</text>
</comment>
<evidence type="ECO:0000256" key="5">
    <source>
        <dbReference type="ARBA" id="ARBA00023163"/>
    </source>
</evidence>
<dbReference type="EMBL" id="VFOZ01000002">
    <property type="protein sequence ID" value="TQL90767.1"/>
    <property type="molecule type" value="Genomic_DNA"/>
</dbReference>
<name>A0A543C109_9ACTN</name>
<sequence length="305" mass="33529">MRAEQPGTGSGLDQAASAFLELRPRLFGIAYRILGSVAEAEDILQEVWLRWQKTDRTVVVEPPAFLARTTTHLAINVAQSARARRETYVGPWLPEPVDTSVDPAVGAERAEALEFAVLLLLEKLSPTERAAYILREAFDYPYGEIADILRLSAVNTRQIVSRARKRVSAERREPVDKAEHRRLLEVFLAAARAGDVAALEDLFATDVVSYADGGGIKGAARFPVAGHTRVAKFVAAFAPRFWPGTDLEWVEANGRPGVLISRDGTDVALLTIEALPRRVHTLLWVMNPVKLEAFARSRGRADAGL</sequence>
<evidence type="ECO:0000259" key="6">
    <source>
        <dbReference type="Pfam" id="PF04542"/>
    </source>
</evidence>
<dbReference type="OrthoDB" id="3672769at2"/>
<dbReference type="Gene3D" id="1.10.1740.10">
    <property type="match status" value="1"/>
</dbReference>
<proteinExistence type="inferred from homology"/>
<organism evidence="8 9">
    <name type="scientific">Actinoallomurus bryophytorum</name>
    <dbReference type="NCBI Taxonomy" id="1490222"/>
    <lineage>
        <taxon>Bacteria</taxon>
        <taxon>Bacillati</taxon>
        <taxon>Actinomycetota</taxon>
        <taxon>Actinomycetes</taxon>
        <taxon>Streptosporangiales</taxon>
        <taxon>Thermomonosporaceae</taxon>
        <taxon>Actinoallomurus</taxon>
    </lineage>
</organism>
<feature type="domain" description="RNA polymerase sigma-70 region 2" evidence="6">
    <location>
        <begin position="21"/>
        <end position="81"/>
    </location>
</feature>
<dbReference type="NCBIfam" id="TIGR02937">
    <property type="entry name" value="sigma70-ECF"/>
    <property type="match status" value="1"/>
</dbReference>
<dbReference type="InterPro" id="IPR013249">
    <property type="entry name" value="RNA_pol_sigma70_r4_t2"/>
</dbReference>
<dbReference type="InterPro" id="IPR036388">
    <property type="entry name" value="WH-like_DNA-bd_sf"/>
</dbReference>
<dbReference type="SUPFAM" id="SSF88659">
    <property type="entry name" value="Sigma3 and sigma4 domains of RNA polymerase sigma factors"/>
    <property type="match status" value="1"/>
</dbReference>
<evidence type="ECO:0000256" key="3">
    <source>
        <dbReference type="ARBA" id="ARBA00023015"/>
    </source>
</evidence>
<evidence type="ECO:0000256" key="2">
    <source>
        <dbReference type="ARBA" id="ARBA00011344"/>
    </source>
</evidence>
<dbReference type="Proteomes" id="UP000316096">
    <property type="component" value="Unassembled WGS sequence"/>
</dbReference>
<dbReference type="InterPro" id="IPR014284">
    <property type="entry name" value="RNA_pol_sigma-70_dom"/>
</dbReference>
<comment type="similarity">
    <text evidence="1">Belongs to the sigma-70 factor family. ECF subfamily.</text>
</comment>
<dbReference type="Gene3D" id="3.10.450.50">
    <property type="match status" value="1"/>
</dbReference>
<protein>
    <submittedName>
        <fullName evidence="8">RNA polymerase sigma-70 factor (ECF subfamily)</fullName>
    </submittedName>
</protein>
<dbReference type="AlphaFoldDB" id="A0A543C109"/>
<evidence type="ECO:0000313" key="8">
    <source>
        <dbReference type="EMBL" id="TQL90767.1"/>
    </source>
</evidence>
<dbReference type="GO" id="GO:0003677">
    <property type="term" value="F:DNA binding"/>
    <property type="evidence" value="ECO:0007669"/>
    <property type="project" value="InterPro"/>
</dbReference>
<dbReference type="SUPFAM" id="SSF88946">
    <property type="entry name" value="Sigma2 domain of RNA polymerase sigma factors"/>
    <property type="match status" value="1"/>
</dbReference>
<evidence type="ECO:0000256" key="1">
    <source>
        <dbReference type="ARBA" id="ARBA00010641"/>
    </source>
</evidence>
<dbReference type="RefSeq" id="WP_141962750.1">
    <property type="nucleotide sequence ID" value="NZ_VFOZ01000002.1"/>
</dbReference>
<dbReference type="NCBIfam" id="TIGR02957">
    <property type="entry name" value="SigX4"/>
    <property type="match status" value="1"/>
</dbReference>
<keyword evidence="4" id="KW-0731">Sigma factor</keyword>
<keyword evidence="5" id="KW-0804">Transcription</keyword>
<dbReference type="GO" id="GO:0006352">
    <property type="term" value="P:DNA-templated transcription initiation"/>
    <property type="evidence" value="ECO:0007669"/>
    <property type="project" value="InterPro"/>
</dbReference>
<dbReference type="InterPro" id="IPR032710">
    <property type="entry name" value="NTF2-like_dom_sf"/>
</dbReference>
<feature type="domain" description="RNA polymerase sigma factor 70 region 4 type 2" evidence="7">
    <location>
        <begin position="116"/>
        <end position="166"/>
    </location>
</feature>
<dbReference type="GO" id="GO:0016987">
    <property type="term" value="F:sigma factor activity"/>
    <property type="evidence" value="ECO:0007669"/>
    <property type="project" value="UniProtKB-KW"/>
</dbReference>
<dbReference type="Pfam" id="PF04542">
    <property type="entry name" value="Sigma70_r2"/>
    <property type="match status" value="1"/>
</dbReference>
<evidence type="ECO:0000256" key="4">
    <source>
        <dbReference type="ARBA" id="ARBA00023082"/>
    </source>
</evidence>